<keyword evidence="5" id="KW-1185">Reference proteome</keyword>
<feature type="DNA-binding region" description="H-T-H motif" evidence="2">
    <location>
        <begin position="46"/>
        <end position="65"/>
    </location>
</feature>
<dbReference type="AlphaFoldDB" id="A0A5N6MGI4"/>
<evidence type="ECO:0000256" key="1">
    <source>
        <dbReference type="ARBA" id="ARBA00023125"/>
    </source>
</evidence>
<protein>
    <submittedName>
        <fullName evidence="4">TetR family transcriptional regulator</fullName>
    </submittedName>
</protein>
<dbReference type="SUPFAM" id="SSF48498">
    <property type="entry name" value="Tetracyclin repressor-like, C-terminal domain"/>
    <property type="match status" value="1"/>
</dbReference>
<proteinExistence type="predicted"/>
<dbReference type="GO" id="GO:0000976">
    <property type="term" value="F:transcription cis-regulatory region binding"/>
    <property type="evidence" value="ECO:0007669"/>
    <property type="project" value="TreeGrafter"/>
</dbReference>
<dbReference type="PROSITE" id="PS50977">
    <property type="entry name" value="HTH_TETR_2"/>
    <property type="match status" value="1"/>
</dbReference>
<name>A0A5N6MGI4_9MICC</name>
<comment type="caution">
    <text evidence="4">The sequence shown here is derived from an EMBL/GenBank/DDBJ whole genome shotgun (WGS) entry which is preliminary data.</text>
</comment>
<dbReference type="InterPro" id="IPR041490">
    <property type="entry name" value="KstR2_TetR_C"/>
</dbReference>
<evidence type="ECO:0000313" key="4">
    <source>
        <dbReference type="EMBL" id="KAD3515353.1"/>
    </source>
</evidence>
<dbReference type="InterPro" id="IPR036271">
    <property type="entry name" value="Tet_transcr_reg_TetR-rel_C_sf"/>
</dbReference>
<dbReference type="InterPro" id="IPR009057">
    <property type="entry name" value="Homeodomain-like_sf"/>
</dbReference>
<dbReference type="InterPro" id="IPR050109">
    <property type="entry name" value="HTH-type_TetR-like_transc_reg"/>
</dbReference>
<feature type="domain" description="HTH tetR-type" evidence="3">
    <location>
        <begin position="23"/>
        <end position="83"/>
    </location>
</feature>
<dbReference type="Pfam" id="PF00440">
    <property type="entry name" value="TetR_N"/>
    <property type="match status" value="1"/>
</dbReference>
<gene>
    <name evidence="4" type="ORF">GD627_13935</name>
</gene>
<organism evidence="4 5">
    <name type="scientific">Arthrobacter yangruifuii</name>
    <dbReference type="NCBI Taxonomy" id="2606616"/>
    <lineage>
        <taxon>Bacteria</taxon>
        <taxon>Bacillati</taxon>
        <taxon>Actinomycetota</taxon>
        <taxon>Actinomycetes</taxon>
        <taxon>Micrococcales</taxon>
        <taxon>Micrococcaceae</taxon>
        <taxon>Arthrobacter</taxon>
    </lineage>
</organism>
<dbReference type="Gene3D" id="1.10.357.10">
    <property type="entry name" value="Tetracycline Repressor, domain 2"/>
    <property type="match status" value="1"/>
</dbReference>
<dbReference type="Gene3D" id="1.10.10.60">
    <property type="entry name" value="Homeodomain-like"/>
    <property type="match status" value="1"/>
</dbReference>
<dbReference type="EMBL" id="VTFX01000005">
    <property type="protein sequence ID" value="KAD3515353.1"/>
    <property type="molecule type" value="Genomic_DNA"/>
</dbReference>
<sequence>MAAAKNDAVPEAERLTGRSLAKASRRAVMLDAAASLFAERGYNGVSIEDLGAAAGVSGPAVYRHFSGKPAVLSALLIGVSEDLLEGGQAVASGSETPEEALRGLVEFQVDFALRQPDVIRVQDRDLGSLPENDARRVRSLQRQYVEVWVEALAALHPGSDLPSLRHRAQGVFGLINSTSHTVHGRISGPETASLRTLLDRMAWAALTAR</sequence>
<dbReference type="SUPFAM" id="SSF46689">
    <property type="entry name" value="Homeodomain-like"/>
    <property type="match status" value="1"/>
</dbReference>
<dbReference type="Proteomes" id="UP000326852">
    <property type="component" value="Unassembled WGS sequence"/>
</dbReference>
<dbReference type="PROSITE" id="PS01081">
    <property type="entry name" value="HTH_TETR_1"/>
    <property type="match status" value="1"/>
</dbReference>
<dbReference type="InterPro" id="IPR001647">
    <property type="entry name" value="HTH_TetR"/>
</dbReference>
<dbReference type="PRINTS" id="PR00455">
    <property type="entry name" value="HTHTETR"/>
</dbReference>
<dbReference type="RefSeq" id="WP_152272973.1">
    <property type="nucleotide sequence ID" value="NZ_VTFX01000005.1"/>
</dbReference>
<evidence type="ECO:0000259" key="3">
    <source>
        <dbReference type="PROSITE" id="PS50977"/>
    </source>
</evidence>
<dbReference type="PANTHER" id="PTHR30055">
    <property type="entry name" value="HTH-TYPE TRANSCRIPTIONAL REGULATOR RUTR"/>
    <property type="match status" value="1"/>
</dbReference>
<dbReference type="Pfam" id="PF17932">
    <property type="entry name" value="TetR_C_24"/>
    <property type="match status" value="1"/>
</dbReference>
<evidence type="ECO:0000313" key="5">
    <source>
        <dbReference type="Proteomes" id="UP000326852"/>
    </source>
</evidence>
<dbReference type="PANTHER" id="PTHR30055:SF237">
    <property type="entry name" value="TRANSCRIPTIONAL REPRESSOR MCE3R"/>
    <property type="match status" value="1"/>
</dbReference>
<dbReference type="InterPro" id="IPR023772">
    <property type="entry name" value="DNA-bd_HTH_TetR-type_CS"/>
</dbReference>
<reference evidence="4 5" key="1">
    <citation type="submission" date="2019-08" db="EMBL/GenBank/DDBJ databases">
        <title>Arthrobacter sp. nov., isolated from plateau pika and Tibetan wild ass.</title>
        <authorList>
            <person name="Ge Y."/>
        </authorList>
    </citation>
    <scope>NUCLEOTIDE SEQUENCE [LARGE SCALE GENOMIC DNA]</scope>
    <source>
        <strain evidence="4 5">785</strain>
    </source>
</reference>
<dbReference type="GO" id="GO:0003700">
    <property type="term" value="F:DNA-binding transcription factor activity"/>
    <property type="evidence" value="ECO:0007669"/>
    <property type="project" value="TreeGrafter"/>
</dbReference>
<evidence type="ECO:0000256" key="2">
    <source>
        <dbReference type="PROSITE-ProRule" id="PRU00335"/>
    </source>
</evidence>
<keyword evidence="1 2" id="KW-0238">DNA-binding</keyword>
<accession>A0A5N6MGI4</accession>